<feature type="transmembrane region" description="Helical" evidence="6">
    <location>
        <begin position="431"/>
        <end position="455"/>
    </location>
</feature>
<dbReference type="NCBIfam" id="TIGR00815">
    <property type="entry name" value="sulP"/>
    <property type="match status" value="1"/>
</dbReference>
<dbReference type="InParanoid" id="A0A7N8YN50"/>
<dbReference type="RefSeq" id="XP_026189233.1">
    <property type="nucleotide sequence ID" value="XM_026333448.2"/>
</dbReference>
<dbReference type="Pfam" id="PF01740">
    <property type="entry name" value="STAS"/>
    <property type="match status" value="1"/>
</dbReference>
<accession>A0A7N8YN50</accession>
<dbReference type="InterPro" id="IPR011547">
    <property type="entry name" value="SLC26A/SulP_dom"/>
</dbReference>
<feature type="domain" description="STAS" evidence="7">
    <location>
        <begin position="518"/>
        <end position="745"/>
    </location>
</feature>
<dbReference type="GO" id="GO:0055085">
    <property type="term" value="P:transmembrane transport"/>
    <property type="evidence" value="ECO:0007669"/>
    <property type="project" value="InterPro"/>
</dbReference>
<feature type="transmembrane region" description="Helical" evidence="6">
    <location>
        <begin position="255"/>
        <end position="275"/>
    </location>
</feature>
<dbReference type="GeneID" id="113146147"/>
<proteinExistence type="predicted"/>
<dbReference type="Ensembl" id="ENSMAMT00000052725.1">
    <property type="protein sequence ID" value="ENSMAMP00000065640.1"/>
    <property type="gene ID" value="ENSMAMG00000010082.2"/>
</dbReference>
<name>A0A7N8YN50_9TELE</name>
<evidence type="ECO:0000256" key="4">
    <source>
        <dbReference type="ARBA" id="ARBA00023136"/>
    </source>
</evidence>
<keyword evidence="5" id="KW-0175">Coiled coil</keyword>
<dbReference type="GO" id="GO:0016020">
    <property type="term" value="C:membrane"/>
    <property type="evidence" value="ECO:0007669"/>
    <property type="project" value="UniProtKB-SubCell"/>
</dbReference>
<keyword evidence="2 6" id="KW-0812">Transmembrane</keyword>
<dbReference type="Proteomes" id="UP000261640">
    <property type="component" value="Unplaced"/>
</dbReference>
<dbReference type="PANTHER" id="PTHR11814">
    <property type="entry name" value="SULFATE TRANSPORTER"/>
    <property type="match status" value="1"/>
</dbReference>
<keyword evidence="9" id="KW-1185">Reference proteome</keyword>
<dbReference type="GeneTree" id="ENSGT01150000286960"/>
<evidence type="ECO:0000256" key="5">
    <source>
        <dbReference type="SAM" id="Coils"/>
    </source>
</evidence>
<dbReference type="SUPFAM" id="SSF52091">
    <property type="entry name" value="SpoIIaa-like"/>
    <property type="match status" value="1"/>
</dbReference>
<dbReference type="InterPro" id="IPR036513">
    <property type="entry name" value="STAS_dom_sf"/>
</dbReference>
<feature type="coiled-coil region" evidence="5">
    <location>
        <begin position="560"/>
        <end position="592"/>
    </location>
</feature>
<sequence>MGTEQEYIVQREVLDQVRLDEVAEKGNWTTKPSLSERVKESLRCSVSKLKRTVVSWVPVLGWLPQYQFKENFAGDFISGCSVASMHLPQGMAYAPLAALPPVFGLYTSFFPVLIFVIFTTSKHISIGTFSVVSMMAGTVTQRLAPDQNFIVNGTNGSKVDTEARDAARVQIACALALLTGIFQILLGLVRFGFVVNYLSQPLIRAYTTASACQVACTQLKFLFGVSPALYSGPLSFVYTVVDVCRLLYKTRLVELIASLISLFVLIVIKQVNFRFKEKLFVPIPIELILVILGTIITHYGGLIGKFGISVVGKIPSGFRAPFVPNASYFPSIVGDAFSLAIVSYTINIALSKTFAFKYGYRVDNNQELVAVGLSNTIGSFFYCYNVSSSMSRSLVQETTGCKTQVTGIISSVFMLIIIVKVGSLFEELPKAILSSIVFVNLTLMFMQLADVYTLWKTSKTDLLVWLVTFICTILLNLDIGLAAAVGFSLLTFIFRSQLPRYYILGLVPGTDLYLDIETYREAKEIPGIKIFRSSATMYHISSEMYLDALEKKTGFDLETLLMAKRKREAAQKRKEEKELKKATQGNQEQNKLRRLLNGRFFFKKSRMSEEEFPEGQTSTKGPDMGEVNWGYQRDTSMFKLDSVTSFQSVDSIKKFPQIDEEEKGRFSGSDTHSIILDMTTTSFVDVATVNTLKKIFRDFEELHLDVYLAGCQACVVKQLETIGFFSDTIPKSRLFVTIHDAVLFILKKHRQTEFNLDVFGNTKM</sequence>
<feature type="transmembrane region" description="Helical" evidence="6">
    <location>
        <begin position="405"/>
        <end position="425"/>
    </location>
</feature>
<reference evidence="8" key="1">
    <citation type="submission" date="2025-08" db="UniProtKB">
        <authorList>
            <consortium name="Ensembl"/>
        </authorList>
    </citation>
    <scope>IDENTIFICATION</scope>
</reference>
<feature type="transmembrane region" description="Helical" evidence="6">
    <location>
        <begin position="92"/>
        <end position="118"/>
    </location>
</feature>
<dbReference type="CDD" id="cd07042">
    <property type="entry name" value="STAS_SulP_like_sulfate_transporter"/>
    <property type="match status" value="1"/>
</dbReference>
<feature type="transmembrane region" description="Helical" evidence="6">
    <location>
        <begin position="328"/>
        <end position="348"/>
    </location>
</feature>
<evidence type="ECO:0000256" key="1">
    <source>
        <dbReference type="ARBA" id="ARBA00004141"/>
    </source>
</evidence>
<feature type="transmembrane region" description="Helical" evidence="6">
    <location>
        <begin position="228"/>
        <end position="248"/>
    </location>
</feature>
<reference evidence="8" key="2">
    <citation type="submission" date="2025-09" db="UniProtKB">
        <authorList>
            <consortium name="Ensembl"/>
        </authorList>
    </citation>
    <scope>IDENTIFICATION</scope>
</reference>
<dbReference type="Pfam" id="PF00916">
    <property type="entry name" value="Sulfate_transp"/>
    <property type="match status" value="1"/>
</dbReference>
<evidence type="ECO:0000256" key="3">
    <source>
        <dbReference type="ARBA" id="ARBA00022989"/>
    </source>
</evidence>
<dbReference type="InterPro" id="IPR001902">
    <property type="entry name" value="SLC26A/SulP_fam"/>
</dbReference>
<evidence type="ECO:0000313" key="9">
    <source>
        <dbReference type="Proteomes" id="UP000261640"/>
    </source>
</evidence>
<feature type="transmembrane region" description="Helical" evidence="6">
    <location>
        <begin position="462"/>
        <end position="494"/>
    </location>
</feature>
<feature type="transmembrane region" description="Helical" evidence="6">
    <location>
        <begin position="287"/>
        <end position="308"/>
    </location>
</feature>
<evidence type="ECO:0000256" key="2">
    <source>
        <dbReference type="ARBA" id="ARBA00022692"/>
    </source>
</evidence>
<keyword evidence="4 6" id="KW-0472">Membrane</keyword>
<dbReference type="OrthoDB" id="288203at2759"/>
<keyword evidence="3 6" id="KW-1133">Transmembrane helix</keyword>
<evidence type="ECO:0000313" key="8">
    <source>
        <dbReference type="Ensembl" id="ENSMAMP00000065640.1"/>
    </source>
</evidence>
<dbReference type="InterPro" id="IPR002645">
    <property type="entry name" value="STAS_dom"/>
</dbReference>
<feature type="transmembrane region" description="Helical" evidence="6">
    <location>
        <begin position="171"/>
        <end position="193"/>
    </location>
</feature>
<evidence type="ECO:0000256" key="6">
    <source>
        <dbReference type="SAM" id="Phobius"/>
    </source>
</evidence>
<dbReference type="AlphaFoldDB" id="A0A7N8YN50"/>
<feature type="transmembrane region" description="Helical" evidence="6">
    <location>
        <begin position="368"/>
        <end position="384"/>
    </location>
</feature>
<organism evidence="8 9">
    <name type="scientific">Mastacembelus armatus</name>
    <name type="common">zig-zag eel</name>
    <dbReference type="NCBI Taxonomy" id="205130"/>
    <lineage>
        <taxon>Eukaryota</taxon>
        <taxon>Metazoa</taxon>
        <taxon>Chordata</taxon>
        <taxon>Craniata</taxon>
        <taxon>Vertebrata</taxon>
        <taxon>Euteleostomi</taxon>
        <taxon>Actinopterygii</taxon>
        <taxon>Neopterygii</taxon>
        <taxon>Teleostei</taxon>
        <taxon>Neoteleostei</taxon>
        <taxon>Acanthomorphata</taxon>
        <taxon>Anabantaria</taxon>
        <taxon>Synbranchiformes</taxon>
        <taxon>Mastacembelidae</taxon>
        <taxon>Mastacembelus</taxon>
    </lineage>
</organism>
<dbReference type="PROSITE" id="PS50801">
    <property type="entry name" value="STAS"/>
    <property type="match status" value="1"/>
</dbReference>
<evidence type="ECO:0000259" key="7">
    <source>
        <dbReference type="PROSITE" id="PS50801"/>
    </source>
</evidence>
<protein>
    <submittedName>
        <fullName evidence="8">Solute carrier family 26 member 6, like 2</fullName>
    </submittedName>
</protein>
<dbReference type="Gene3D" id="3.30.750.24">
    <property type="entry name" value="STAS domain"/>
    <property type="match status" value="1"/>
</dbReference>
<comment type="subcellular location">
    <subcellularLocation>
        <location evidence="1">Membrane</location>
        <topology evidence="1">Multi-pass membrane protein</topology>
    </subcellularLocation>
</comment>